<dbReference type="Proteomes" id="UP001234297">
    <property type="component" value="Chromosome 6"/>
</dbReference>
<evidence type="ECO:0000313" key="2">
    <source>
        <dbReference type="Proteomes" id="UP001234297"/>
    </source>
</evidence>
<organism evidence="1 2">
    <name type="scientific">Persea americana</name>
    <name type="common">Avocado</name>
    <dbReference type="NCBI Taxonomy" id="3435"/>
    <lineage>
        <taxon>Eukaryota</taxon>
        <taxon>Viridiplantae</taxon>
        <taxon>Streptophyta</taxon>
        <taxon>Embryophyta</taxon>
        <taxon>Tracheophyta</taxon>
        <taxon>Spermatophyta</taxon>
        <taxon>Magnoliopsida</taxon>
        <taxon>Magnoliidae</taxon>
        <taxon>Laurales</taxon>
        <taxon>Lauraceae</taxon>
        <taxon>Persea</taxon>
    </lineage>
</organism>
<sequence length="334" mass="37418">MTNVNEAALNLIRQHLLDDFDSFPDDQTAITSVKTEILTQESDCFSSPIWQQKHEIFSDFSQLETSPTCFQTSESMEEVKDSNDSGFQFLPFLEQNIPILEQEDDFLFSNTESQSQQLNFRDSKNKAFADSEEKPNPPHQKISAKSSKSSFSDRRPRLKISLPPVTKVELPESVAASGEKQHYRGVRQRPWGKFAAEIRDPSRRGARIWLGTFETAVEAAKAYDRTAFQMRGSKAILNFPLEAGKWEEPVVACRKRPHATESGMRAEEQQKKHVRKETPSPLESGSVGSSAGIPLTPSGLTGFWEGLDLTAFNVPPLSPLSPHPSFGYPQLTVI</sequence>
<reference evidence="1 2" key="1">
    <citation type="journal article" date="2022" name="Hortic Res">
        <title>A haplotype resolved chromosomal level avocado genome allows analysis of novel avocado genes.</title>
        <authorList>
            <person name="Nath O."/>
            <person name="Fletcher S.J."/>
            <person name="Hayward A."/>
            <person name="Shaw L.M."/>
            <person name="Masouleh A.K."/>
            <person name="Furtado A."/>
            <person name="Henry R.J."/>
            <person name="Mitter N."/>
        </authorList>
    </citation>
    <scope>NUCLEOTIDE SEQUENCE [LARGE SCALE GENOMIC DNA]</scope>
    <source>
        <strain evidence="2">cv. Hass</strain>
    </source>
</reference>
<protein>
    <submittedName>
        <fullName evidence="1">Uncharacterized protein</fullName>
    </submittedName>
</protein>
<dbReference type="EMBL" id="CM056814">
    <property type="protein sequence ID" value="KAJ8625947.1"/>
    <property type="molecule type" value="Genomic_DNA"/>
</dbReference>
<gene>
    <name evidence="1" type="ORF">MRB53_019254</name>
</gene>
<name>A0ACC2KXI4_PERAE</name>
<keyword evidence="2" id="KW-1185">Reference proteome</keyword>
<evidence type="ECO:0000313" key="1">
    <source>
        <dbReference type="EMBL" id="KAJ8625947.1"/>
    </source>
</evidence>
<proteinExistence type="predicted"/>
<accession>A0ACC2KXI4</accession>
<comment type="caution">
    <text evidence="1">The sequence shown here is derived from an EMBL/GenBank/DDBJ whole genome shotgun (WGS) entry which is preliminary data.</text>
</comment>